<reference evidence="1 2" key="1">
    <citation type="submission" date="2019-07" db="EMBL/GenBank/DDBJ databases">
        <title>Annotation for the trematode Paragonimus westermani.</title>
        <authorList>
            <person name="Choi Y.-J."/>
        </authorList>
    </citation>
    <scope>NUCLEOTIDE SEQUENCE [LARGE SCALE GENOMIC DNA]</scope>
    <source>
        <strain evidence="1">180907_Pwestermani</strain>
    </source>
</reference>
<dbReference type="AlphaFoldDB" id="A0A8T0D8K5"/>
<organism evidence="1 2">
    <name type="scientific">Paragonimus westermani</name>
    <dbReference type="NCBI Taxonomy" id="34504"/>
    <lineage>
        <taxon>Eukaryota</taxon>
        <taxon>Metazoa</taxon>
        <taxon>Spiralia</taxon>
        <taxon>Lophotrochozoa</taxon>
        <taxon>Platyhelminthes</taxon>
        <taxon>Trematoda</taxon>
        <taxon>Digenea</taxon>
        <taxon>Plagiorchiida</taxon>
        <taxon>Troglotremata</taxon>
        <taxon>Troglotrematidae</taxon>
        <taxon>Paragonimus</taxon>
    </lineage>
</organism>
<feature type="non-terminal residue" evidence="1">
    <location>
        <position position="121"/>
    </location>
</feature>
<dbReference type="Proteomes" id="UP000699462">
    <property type="component" value="Unassembled WGS sequence"/>
</dbReference>
<proteinExistence type="predicted"/>
<dbReference type="OrthoDB" id="26491at2759"/>
<name>A0A8T0D8K5_9TREM</name>
<protein>
    <submittedName>
        <fullName evidence="1">Uncharacterized protein</fullName>
    </submittedName>
</protein>
<gene>
    <name evidence="1" type="ORF">P879_12000</name>
</gene>
<keyword evidence="2" id="KW-1185">Reference proteome</keyword>
<evidence type="ECO:0000313" key="2">
    <source>
        <dbReference type="Proteomes" id="UP000699462"/>
    </source>
</evidence>
<evidence type="ECO:0000313" key="1">
    <source>
        <dbReference type="EMBL" id="KAF8563011.1"/>
    </source>
</evidence>
<sequence>IEPDSAKAFQIALGNVDFKTGEVLNGFDPDQTQIPIRAAVSRPRSESNLLYHFTRVRSNHDAAISSCSPSSVRPVLGVLGSGVSQTVHASSQPDNKRLRMSIWDKDFPLQKGESTLGVTVF</sequence>
<dbReference type="EMBL" id="JTDF01015158">
    <property type="protein sequence ID" value="KAF8563011.1"/>
    <property type="molecule type" value="Genomic_DNA"/>
</dbReference>
<comment type="caution">
    <text evidence="1">The sequence shown here is derived from an EMBL/GenBank/DDBJ whole genome shotgun (WGS) entry which is preliminary data.</text>
</comment>
<accession>A0A8T0D8K5</accession>